<keyword evidence="3" id="KW-1185">Reference proteome</keyword>
<evidence type="ECO:0000313" key="3">
    <source>
        <dbReference type="Proteomes" id="UP001163726"/>
    </source>
</evidence>
<dbReference type="Pfam" id="PF06983">
    <property type="entry name" value="3-dmu-9_3-mt"/>
    <property type="match status" value="1"/>
</dbReference>
<name>A0ABY7AKT4_9ALTE</name>
<dbReference type="Proteomes" id="UP001163726">
    <property type="component" value="Chromosome"/>
</dbReference>
<evidence type="ECO:0000313" key="2">
    <source>
        <dbReference type="EMBL" id="WAJ70173.1"/>
    </source>
</evidence>
<dbReference type="PANTHER" id="PTHR33990:SF1">
    <property type="entry name" value="PROTEIN YJDN"/>
    <property type="match status" value="1"/>
</dbReference>
<dbReference type="CDD" id="cd06588">
    <property type="entry name" value="PhnB_like"/>
    <property type="match status" value="1"/>
</dbReference>
<dbReference type="RefSeq" id="WP_268074477.1">
    <property type="nucleotide sequence ID" value="NZ_CP109965.1"/>
</dbReference>
<gene>
    <name evidence="2" type="ORF">OLW01_13675</name>
</gene>
<dbReference type="InterPro" id="IPR028973">
    <property type="entry name" value="PhnB-like"/>
</dbReference>
<proteinExistence type="predicted"/>
<evidence type="ECO:0000259" key="1">
    <source>
        <dbReference type="Pfam" id="PF06983"/>
    </source>
</evidence>
<dbReference type="InterPro" id="IPR029068">
    <property type="entry name" value="Glyas_Bleomycin-R_OHBP_Dase"/>
</dbReference>
<dbReference type="EMBL" id="CP109965">
    <property type="protein sequence ID" value="WAJ70173.1"/>
    <property type="molecule type" value="Genomic_DNA"/>
</dbReference>
<dbReference type="SUPFAM" id="SSF54593">
    <property type="entry name" value="Glyoxalase/Bleomycin resistance protein/Dihydroxybiphenyl dioxygenase"/>
    <property type="match status" value="1"/>
</dbReference>
<accession>A0ABY7AKT4</accession>
<feature type="domain" description="PhnB-like" evidence="1">
    <location>
        <begin position="3"/>
        <end position="134"/>
    </location>
</feature>
<sequence>MQFVSYINFNGNCKQAFEFYTKIFNARIVFSITWAEAPDSSEETPGCEVPEGFDDKIMHAQIAIGDQSLMGSDCPPQQYQKPQGINVSVQFENLDEIERVYSALIQNADVVMPLSETFWAKRFAMLNDQFGVPWILNLDNPEFQ</sequence>
<dbReference type="Gene3D" id="3.10.180.10">
    <property type="entry name" value="2,3-Dihydroxybiphenyl 1,2-Dioxygenase, domain 1"/>
    <property type="match status" value="1"/>
</dbReference>
<organism evidence="2 3">
    <name type="scientific">Catenovulum adriaticum</name>
    <dbReference type="NCBI Taxonomy" id="2984846"/>
    <lineage>
        <taxon>Bacteria</taxon>
        <taxon>Pseudomonadati</taxon>
        <taxon>Pseudomonadota</taxon>
        <taxon>Gammaproteobacteria</taxon>
        <taxon>Alteromonadales</taxon>
        <taxon>Alteromonadaceae</taxon>
        <taxon>Catenovulum</taxon>
    </lineage>
</organism>
<reference evidence="2" key="1">
    <citation type="submission" date="2022-10" db="EMBL/GenBank/DDBJ databases">
        <title>Catenovulum adriacola sp. nov. isolated in the Harbour of Susak.</title>
        <authorList>
            <person name="Schoch T."/>
            <person name="Reich S.J."/>
            <person name="Stoeferle S."/>
            <person name="Flaiz M."/>
            <person name="Kazda M."/>
            <person name="Riedel C.U."/>
            <person name="Duerre P."/>
        </authorList>
    </citation>
    <scope>NUCLEOTIDE SEQUENCE</scope>
    <source>
        <strain evidence="2">TS8</strain>
    </source>
</reference>
<protein>
    <submittedName>
        <fullName evidence="2">VOC family protein</fullName>
    </submittedName>
</protein>
<dbReference type="PANTHER" id="PTHR33990">
    <property type="entry name" value="PROTEIN YJDN-RELATED"/>
    <property type="match status" value="1"/>
</dbReference>